<evidence type="ECO:0000313" key="13">
    <source>
        <dbReference type="Proteomes" id="UP001177003"/>
    </source>
</evidence>
<evidence type="ECO:0000256" key="4">
    <source>
        <dbReference type="ARBA" id="ARBA00022741"/>
    </source>
</evidence>
<dbReference type="InterPro" id="IPR000719">
    <property type="entry name" value="Prot_kinase_dom"/>
</dbReference>
<dbReference type="FunFam" id="1.10.510.10:FF:001023">
    <property type="entry name" value="Os07g0541700 protein"/>
    <property type="match status" value="1"/>
</dbReference>
<accession>A0AA36E5S2</accession>
<dbReference type="PROSITE" id="PS51354">
    <property type="entry name" value="GLUTAREDOXIN_2"/>
    <property type="match status" value="1"/>
</dbReference>
<dbReference type="InterPro" id="IPR036249">
    <property type="entry name" value="Thioredoxin-like_sf"/>
</dbReference>
<comment type="similarity">
    <text evidence="10">Belongs to the protein kinase superfamily.</text>
</comment>
<dbReference type="InterPro" id="IPR002109">
    <property type="entry name" value="Glutaredoxin"/>
</dbReference>
<comment type="catalytic activity">
    <reaction evidence="8">
        <text>L-seryl-[protein] + ATP = O-phospho-L-seryl-[protein] + ADP + H(+)</text>
        <dbReference type="Rhea" id="RHEA:17989"/>
        <dbReference type="Rhea" id="RHEA-COMP:9863"/>
        <dbReference type="Rhea" id="RHEA-COMP:11604"/>
        <dbReference type="ChEBI" id="CHEBI:15378"/>
        <dbReference type="ChEBI" id="CHEBI:29999"/>
        <dbReference type="ChEBI" id="CHEBI:30616"/>
        <dbReference type="ChEBI" id="CHEBI:83421"/>
        <dbReference type="ChEBI" id="CHEBI:456216"/>
        <dbReference type="EC" id="2.7.11.1"/>
    </reaction>
</comment>
<keyword evidence="3" id="KW-0808">Transferase</keyword>
<keyword evidence="4 9" id="KW-0547">Nucleotide-binding</keyword>
<evidence type="ECO:0000313" key="12">
    <source>
        <dbReference type="EMBL" id="CAI9284394.1"/>
    </source>
</evidence>
<dbReference type="PROSITE" id="PS00107">
    <property type="entry name" value="PROTEIN_KINASE_ATP"/>
    <property type="match status" value="1"/>
</dbReference>
<dbReference type="SUPFAM" id="SSF56112">
    <property type="entry name" value="Protein kinase-like (PK-like)"/>
    <property type="match status" value="1"/>
</dbReference>
<evidence type="ECO:0000256" key="6">
    <source>
        <dbReference type="ARBA" id="ARBA00022840"/>
    </source>
</evidence>
<dbReference type="PROSITE" id="PS50011">
    <property type="entry name" value="PROTEIN_KINASE_DOM"/>
    <property type="match status" value="1"/>
</dbReference>
<evidence type="ECO:0000256" key="2">
    <source>
        <dbReference type="ARBA" id="ARBA00022527"/>
    </source>
</evidence>
<dbReference type="SUPFAM" id="SSF52833">
    <property type="entry name" value="Thioredoxin-like"/>
    <property type="match status" value="1"/>
</dbReference>
<dbReference type="Pfam" id="PF07714">
    <property type="entry name" value="PK_Tyr_Ser-Thr"/>
    <property type="match status" value="1"/>
</dbReference>
<feature type="domain" description="Protein kinase" evidence="11">
    <location>
        <begin position="24"/>
        <end position="302"/>
    </location>
</feature>
<protein>
    <recommendedName>
        <fullName evidence="1">non-specific serine/threonine protein kinase</fullName>
        <ecNumber evidence="1">2.7.11.1</ecNumber>
    </recommendedName>
</protein>
<evidence type="ECO:0000256" key="7">
    <source>
        <dbReference type="ARBA" id="ARBA00047899"/>
    </source>
</evidence>
<dbReference type="PROSITE" id="PS00108">
    <property type="entry name" value="PROTEIN_KINASE_ST"/>
    <property type="match status" value="1"/>
</dbReference>
<keyword evidence="5" id="KW-0418">Kinase</keyword>
<evidence type="ECO:0000259" key="11">
    <source>
        <dbReference type="PROSITE" id="PS50011"/>
    </source>
</evidence>
<dbReference type="GO" id="GO:0005886">
    <property type="term" value="C:plasma membrane"/>
    <property type="evidence" value="ECO:0007669"/>
    <property type="project" value="TreeGrafter"/>
</dbReference>
<dbReference type="InterPro" id="IPR017441">
    <property type="entry name" value="Protein_kinase_ATP_BS"/>
</dbReference>
<evidence type="ECO:0000256" key="3">
    <source>
        <dbReference type="ARBA" id="ARBA00022679"/>
    </source>
</evidence>
<comment type="catalytic activity">
    <reaction evidence="7">
        <text>L-threonyl-[protein] + ATP = O-phospho-L-threonyl-[protein] + ADP + H(+)</text>
        <dbReference type="Rhea" id="RHEA:46608"/>
        <dbReference type="Rhea" id="RHEA-COMP:11060"/>
        <dbReference type="Rhea" id="RHEA-COMP:11605"/>
        <dbReference type="ChEBI" id="CHEBI:15378"/>
        <dbReference type="ChEBI" id="CHEBI:30013"/>
        <dbReference type="ChEBI" id="CHEBI:30616"/>
        <dbReference type="ChEBI" id="CHEBI:61977"/>
        <dbReference type="ChEBI" id="CHEBI:456216"/>
        <dbReference type="EC" id="2.7.11.1"/>
    </reaction>
</comment>
<feature type="binding site" evidence="9">
    <location>
        <position position="54"/>
    </location>
    <ligand>
        <name>ATP</name>
        <dbReference type="ChEBI" id="CHEBI:30616"/>
    </ligand>
</feature>
<dbReference type="EMBL" id="OX465081">
    <property type="protein sequence ID" value="CAI9284394.1"/>
    <property type="molecule type" value="Genomic_DNA"/>
</dbReference>
<dbReference type="EC" id="2.7.11.1" evidence="1"/>
<dbReference type="InterPro" id="IPR008271">
    <property type="entry name" value="Ser/Thr_kinase_AS"/>
</dbReference>
<dbReference type="Gene3D" id="1.10.510.10">
    <property type="entry name" value="Transferase(Phosphotransferase) domain 1"/>
    <property type="match status" value="1"/>
</dbReference>
<dbReference type="InterPro" id="IPR045272">
    <property type="entry name" value="ANXUR1/2-like"/>
</dbReference>
<reference evidence="12" key="1">
    <citation type="submission" date="2023-04" db="EMBL/GenBank/DDBJ databases">
        <authorList>
            <person name="Vijverberg K."/>
            <person name="Xiong W."/>
            <person name="Schranz E."/>
        </authorList>
    </citation>
    <scope>NUCLEOTIDE SEQUENCE</scope>
</reference>
<dbReference type="GO" id="GO:0005524">
    <property type="term" value="F:ATP binding"/>
    <property type="evidence" value="ECO:0007669"/>
    <property type="project" value="UniProtKB-UniRule"/>
</dbReference>
<dbReference type="GO" id="GO:0004714">
    <property type="term" value="F:transmembrane receptor protein tyrosine kinase activity"/>
    <property type="evidence" value="ECO:0007669"/>
    <property type="project" value="InterPro"/>
</dbReference>
<evidence type="ECO:0000256" key="10">
    <source>
        <dbReference type="RuleBase" id="RU000304"/>
    </source>
</evidence>
<keyword evidence="2 10" id="KW-0723">Serine/threonine-protein kinase</keyword>
<keyword evidence="6 9" id="KW-0067">ATP-binding</keyword>
<evidence type="ECO:0000256" key="9">
    <source>
        <dbReference type="PROSITE-ProRule" id="PRU10141"/>
    </source>
</evidence>
<evidence type="ECO:0000256" key="8">
    <source>
        <dbReference type="ARBA" id="ARBA00048679"/>
    </source>
</evidence>
<dbReference type="SMART" id="SM00220">
    <property type="entry name" value="S_TKc"/>
    <property type="match status" value="1"/>
</dbReference>
<dbReference type="GO" id="GO:0009506">
    <property type="term" value="C:plasmodesma"/>
    <property type="evidence" value="ECO:0007669"/>
    <property type="project" value="TreeGrafter"/>
</dbReference>
<evidence type="ECO:0000256" key="1">
    <source>
        <dbReference type="ARBA" id="ARBA00012513"/>
    </source>
</evidence>
<proteinExistence type="inferred from homology"/>
<dbReference type="AlphaFoldDB" id="A0AA36E5S2"/>
<organism evidence="12 13">
    <name type="scientific">Lactuca saligna</name>
    <name type="common">Willowleaf lettuce</name>
    <dbReference type="NCBI Taxonomy" id="75948"/>
    <lineage>
        <taxon>Eukaryota</taxon>
        <taxon>Viridiplantae</taxon>
        <taxon>Streptophyta</taxon>
        <taxon>Embryophyta</taxon>
        <taxon>Tracheophyta</taxon>
        <taxon>Spermatophyta</taxon>
        <taxon>Magnoliopsida</taxon>
        <taxon>eudicotyledons</taxon>
        <taxon>Gunneridae</taxon>
        <taxon>Pentapetalae</taxon>
        <taxon>asterids</taxon>
        <taxon>campanulids</taxon>
        <taxon>Asterales</taxon>
        <taxon>Asteraceae</taxon>
        <taxon>Cichorioideae</taxon>
        <taxon>Cichorieae</taxon>
        <taxon>Lactucinae</taxon>
        <taxon>Lactuca</taxon>
    </lineage>
</organism>
<dbReference type="GO" id="GO:0004674">
    <property type="term" value="F:protein serine/threonine kinase activity"/>
    <property type="evidence" value="ECO:0007669"/>
    <property type="project" value="UniProtKB-KW"/>
</dbReference>
<keyword evidence="13" id="KW-1185">Reference proteome</keyword>
<dbReference type="Pfam" id="PF00462">
    <property type="entry name" value="Glutaredoxin"/>
    <property type="match status" value="1"/>
</dbReference>
<name>A0AA36E5S2_LACSI</name>
<sequence length="473" mass="52977">MSFQKQYESLRIPLADIISATKNFADDHLIGGGGFGKVFQAILSSRGDTKVAVKVLDRAFGQGDSEFWKEVMTLSEYQHKNIITLLGFCDEEDHKILVYKYASGKGLDVHLDNKELTWAQRLRICIGAARGLAYLHNPAGGQQRLIHRDVKSSNILLEEDWNAIIADFGLSKFAPANQKNTFVITNNTVGTLGYADPQYIQDGVLTKKSDVYSFGVVLCEVLCGRLCLAGGQCLPRLVPMHIKQKNLNEIVWGNIKDEIHPKALQVFSKIVYQCLKRYHEKRPNMEEIVRELETCLKLQEAFDQANEPKSIQISTLLSFKEICPPGGSNLVILYTTSVKVIQKTSKDCFSVRALLKSLKVLYQERDISMHSDFKDELWQMLGKSGAVPTLFIKGRYIGGAEEVFRLNEQGIFRPLLADIPLKSLEDPCKRCDGVRFVVCHKCNGSNILKSVNGGRTTCTECNSNGLIKCPICF</sequence>
<dbReference type="FunFam" id="3.30.200.20:FF:000039">
    <property type="entry name" value="receptor-like protein kinase FERONIA"/>
    <property type="match status" value="1"/>
</dbReference>
<dbReference type="InterPro" id="IPR001245">
    <property type="entry name" value="Ser-Thr/Tyr_kinase_cat_dom"/>
</dbReference>
<dbReference type="PANTHER" id="PTHR27003">
    <property type="entry name" value="OS07G0166700 PROTEIN"/>
    <property type="match status" value="1"/>
</dbReference>
<dbReference type="Proteomes" id="UP001177003">
    <property type="component" value="Chromosome 5"/>
</dbReference>
<dbReference type="Gene3D" id="3.40.30.10">
    <property type="entry name" value="Glutaredoxin"/>
    <property type="match status" value="1"/>
</dbReference>
<dbReference type="InterPro" id="IPR011009">
    <property type="entry name" value="Kinase-like_dom_sf"/>
</dbReference>
<dbReference type="Pfam" id="PF23733">
    <property type="entry name" value="GRXCR1-2_C"/>
    <property type="match status" value="1"/>
</dbReference>
<dbReference type="Gene3D" id="3.30.200.20">
    <property type="entry name" value="Phosphorylase Kinase, domain 1"/>
    <property type="match status" value="1"/>
</dbReference>
<dbReference type="PANTHER" id="PTHR27003:SF359">
    <property type="entry name" value="SERINE_THREONINE-PROTEIN KINASE UNC-51-RELATED"/>
    <property type="match status" value="1"/>
</dbReference>
<evidence type="ECO:0000256" key="5">
    <source>
        <dbReference type="ARBA" id="ARBA00022777"/>
    </source>
</evidence>
<gene>
    <name evidence="12" type="ORF">LSALG_LOCUS23923</name>
</gene>